<keyword evidence="1" id="KW-0812">Transmembrane</keyword>
<gene>
    <name evidence="2" type="ORF">HJG63_011253</name>
</gene>
<keyword evidence="1" id="KW-1133">Transmembrane helix</keyword>
<proteinExistence type="predicted"/>
<protein>
    <submittedName>
        <fullName evidence="2">Uncharacterized protein</fullName>
    </submittedName>
</protein>
<feature type="transmembrane region" description="Helical" evidence="1">
    <location>
        <begin position="24"/>
        <end position="43"/>
    </location>
</feature>
<evidence type="ECO:0000256" key="1">
    <source>
        <dbReference type="SAM" id="Phobius"/>
    </source>
</evidence>
<name>A0A7J8H203_ROUAE</name>
<sequence length="120" mass="13714">MHNPQDAKPGGPLSVLTFKSFDTFFLKLSIHSLLIFLLILFFCHQLLSLCLSFKCCFPVSCSWLCSPSLLLLSSRTLFHIHDFKPLLIFPFVISYLSSAPNSHTRLQKCSEDIITHPKTW</sequence>
<dbReference type="Proteomes" id="UP000593571">
    <property type="component" value="Unassembled WGS sequence"/>
</dbReference>
<reference evidence="2 3" key="1">
    <citation type="journal article" date="2020" name="Nature">
        <title>Six reference-quality genomes reveal evolution of bat adaptations.</title>
        <authorList>
            <person name="Jebb D."/>
            <person name="Huang Z."/>
            <person name="Pippel M."/>
            <person name="Hughes G.M."/>
            <person name="Lavrichenko K."/>
            <person name="Devanna P."/>
            <person name="Winkler S."/>
            <person name="Jermiin L.S."/>
            <person name="Skirmuntt E.C."/>
            <person name="Katzourakis A."/>
            <person name="Burkitt-Gray L."/>
            <person name="Ray D.A."/>
            <person name="Sullivan K.A.M."/>
            <person name="Roscito J.G."/>
            <person name="Kirilenko B.M."/>
            <person name="Davalos L.M."/>
            <person name="Corthals A.P."/>
            <person name="Power M.L."/>
            <person name="Jones G."/>
            <person name="Ransome R.D."/>
            <person name="Dechmann D.K.N."/>
            <person name="Locatelli A.G."/>
            <person name="Puechmaille S.J."/>
            <person name="Fedrigo O."/>
            <person name="Jarvis E.D."/>
            <person name="Hiller M."/>
            <person name="Vernes S.C."/>
            <person name="Myers E.W."/>
            <person name="Teeling E.C."/>
        </authorList>
    </citation>
    <scope>NUCLEOTIDE SEQUENCE [LARGE SCALE GENOMIC DNA]</scope>
    <source>
        <strain evidence="2">MRouAeg1</strain>
        <tissue evidence="2">Muscle</tissue>
    </source>
</reference>
<accession>A0A7J8H203</accession>
<comment type="caution">
    <text evidence="2">The sequence shown here is derived from an EMBL/GenBank/DDBJ whole genome shotgun (WGS) entry which is preliminary data.</text>
</comment>
<dbReference type="EMBL" id="JACASE010000005">
    <property type="protein sequence ID" value="KAF6465869.1"/>
    <property type="molecule type" value="Genomic_DNA"/>
</dbReference>
<evidence type="ECO:0000313" key="3">
    <source>
        <dbReference type="Proteomes" id="UP000593571"/>
    </source>
</evidence>
<keyword evidence="1" id="KW-0472">Membrane</keyword>
<organism evidence="2 3">
    <name type="scientific">Rousettus aegyptiacus</name>
    <name type="common">Egyptian fruit bat</name>
    <name type="synonym">Pteropus aegyptiacus</name>
    <dbReference type="NCBI Taxonomy" id="9407"/>
    <lineage>
        <taxon>Eukaryota</taxon>
        <taxon>Metazoa</taxon>
        <taxon>Chordata</taxon>
        <taxon>Craniata</taxon>
        <taxon>Vertebrata</taxon>
        <taxon>Euteleostomi</taxon>
        <taxon>Mammalia</taxon>
        <taxon>Eutheria</taxon>
        <taxon>Laurasiatheria</taxon>
        <taxon>Chiroptera</taxon>
        <taxon>Yinpterochiroptera</taxon>
        <taxon>Pteropodoidea</taxon>
        <taxon>Pteropodidae</taxon>
        <taxon>Rousettinae</taxon>
        <taxon>Rousettus</taxon>
    </lineage>
</organism>
<dbReference type="AlphaFoldDB" id="A0A7J8H203"/>
<evidence type="ECO:0000313" key="2">
    <source>
        <dbReference type="EMBL" id="KAF6465869.1"/>
    </source>
</evidence>
<keyword evidence="3" id="KW-1185">Reference proteome</keyword>